<gene>
    <name evidence="1" type="ORF">SAMN05216252_12851</name>
</gene>
<dbReference type="Proteomes" id="UP000198280">
    <property type="component" value="Unassembled WGS sequence"/>
</dbReference>
<keyword evidence="2" id="KW-1185">Reference proteome</keyword>
<reference evidence="1 2" key="1">
    <citation type="submission" date="2017-06" db="EMBL/GenBank/DDBJ databases">
        <authorList>
            <person name="Kim H.J."/>
            <person name="Triplett B.A."/>
        </authorList>
    </citation>
    <scope>NUCLEOTIDE SEQUENCE [LARGE SCALE GENOMIC DNA]</scope>
    <source>
        <strain evidence="1 2">CGMCC 4.1858</strain>
    </source>
</reference>
<name>A0A239MX51_9ACTN</name>
<protein>
    <submittedName>
        <fullName evidence="1">Uncharacterized protein</fullName>
    </submittedName>
</protein>
<sequence>MSWLATNTFVTFVKGMTLPTVVSVYSEAGRPAQASGESSGWVWLTHEAYRAPHRSTAWELASGLTGFRHTHRASDPGRVPVESVFLASTPACACPHGQNYMVPHCDEHPFQFAYSRGGFVQTYFNFGMRRESRRAGGTPDLLVRELLDAGIVGRDTPRYDADPAFNADGTHTVRIIADHFGLPSPPLALAPAG</sequence>
<proteinExistence type="predicted"/>
<evidence type="ECO:0000313" key="1">
    <source>
        <dbReference type="EMBL" id="SNT46742.1"/>
    </source>
</evidence>
<accession>A0A239MX51</accession>
<dbReference type="RefSeq" id="WP_245939215.1">
    <property type="nucleotide sequence ID" value="NZ_FZOF01000028.1"/>
</dbReference>
<evidence type="ECO:0000313" key="2">
    <source>
        <dbReference type="Proteomes" id="UP000198280"/>
    </source>
</evidence>
<organism evidence="1 2">
    <name type="scientific">Actinacidiphila glaucinigra</name>
    <dbReference type="NCBI Taxonomy" id="235986"/>
    <lineage>
        <taxon>Bacteria</taxon>
        <taxon>Bacillati</taxon>
        <taxon>Actinomycetota</taxon>
        <taxon>Actinomycetes</taxon>
        <taxon>Kitasatosporales</taxon>
        <taxon>Streptomycetaceae</taxon>
        <taxon>Actinacidiphila</taxon>
    </lineage>
</organism>
<dbReference type="EMBL" id="FZOF01000028">
    <property type="protein sequence ID" value="SNT46742.1"/>
    <property type="molecule type" value="Genomic_DNA"/>
</dbReference>
<dbReference type="AlphaFoldDB" id="A0A239MX51"/>